<organism evidence="2 3">
    <name type="scientific">Ligilactobacillus salivarius</name>
    <dbReference type="NCBI Taxonomy" id="1624"/>
    <lineage>
        <taxon>Bacteria</taxon>
        <taxon>Bacillati</taxon>
        <taxon>Bacillota</taxon>
        <taxon>Bacilli</taxon>
        <taxon>Lactobacillales</taxon>
        <taxon>Lactobacillaceae</taxon>
        <taxon>Ligilactobacillus</taxon>
    </lineage>
</organism>
<dbReference type="AlphaFoldDB" id="A0A921IEG9"/>
<evidence type="ECO:0000256" key="1">
    <source>
        <dbReference type="SAM" id="SignalP"/>
    </source>
</evidence>
<dbReference type="EMBL" id="DYVK01000090">
    <property type="protein sequence ID" value="HJG16275.1"/>
    <property type="molecule type" value="Genomic_DNA"/>
</dbReference>
<reference evidence="2" key="1">
    <citation type="journal article" date="2021" name="PeerJ">
        <title>Extensive microbial diversity within the chicken gut microbiome revealed by metagenomics and culture.</title>
        <authorList>
            <person name="Gilroy R."/>
            <person name="Ravi A."/>
            <person name="Getino M."/>
            <person name="Pursley I."/>
            <person name="Horton D.L."/>
            <person name="Alikhan N.F."/>
            <person name="Baker D."/>
            <person name="Gharbi K."/>
            <person name="Hall N."/>
            <person name="Watson M."/>
            <person name="Adriaenssens E.M."/>
            <person name="Foster-Nyarko E."/>
            <person name="Jarju S."/>
            <person name="Secka A."/>
            <person name="Antonio M."/>
            <person name="Oren A."/>
            <person name="Chaudhuri R.R."/>
            <person name="La Ragione R."/>
            <person name="Hildebrand F."/>
            <person name="Pallen M.J."/>
        </authorList>
    </citation>
    <scope>NUCLEOTIDE SEQUENCE</scope>
    <source>
        <strain evidence="2">CHK189-29639</strain>
    </source>
</reference>
<accession>A0A921IEG9</accession>
<sequence>MFKKVLISIMAVLTLGSACAFSTATVSASRRTTQAQLEKMEYTGKAKTTKRITAHRIVHTYYTGKSKTIPKGAHIRISSGVGPWNFIITYKGRKYFYQHTTKISTNWFREI</sequence>
<protein>
    <submittedName>
        <fullName evidence="2">Uncharacterized protein</fullName>
    </submittedName>
</protein>
<dbReference type="PROSITE" id="PS51257">
    <property type="entry name" value="PROKAR_LIPOPROTEIN"/>
    <property type="match status" value="1"/>
</dbReference>
<keyword evidence="1" id="KW-0732">Signal</keyword>
<evidence type="ECO:0000313" key="3">
    <source>
        <dbReference type="Proteomes" id="UP000759256"/>
    </source>
</evidence>
<reference evidence="2" key="2">
    <citation type="submission" date="2021-09" db="EMBL/GenBank/DDBJ databases">
        <authorList>
            <person name="Gilroy R."/>
        </authorList>
    </citation>
    <scope>NUCLEOTIDE SEQUENCE</scope>
    <source>
        <strain evidence="2">CHK189-29639</strain>
    </source>
</reference>
<evidence type="ECO:0000313" key="2">
    <source>
        <dbReference type="EMBL" id="HJG16275.1"/>
    </source>
</evidence>
<name>A0A921IEG9_9LACO</name>
<gene>
    <name evidence="2" type="ORF">K8V06_09110</name>
</gene>
<dbReference type="Proteomes" id="UP000759256">
    <property type="component" value="Unassembled WGS sequence"/>
</dbReference>
<feature type="signal peptide" evidence="1">
    <location>
        <begin position="1"/>
        <end position="20"/>
    </location>
</feature>
<feature type="chain" id="PRO_5037920207" evidence="1">
    <location>
        <begin position="21"/>
        <end position="111"/>
    </location>
</feature>
<proteinExistence type="predicted"/>
<comment type="caution">
    <text evidence="2">The sequence shown here is derived from an EMBL/GenBank/DDBJ whole genome shotgun (WGS) entry which is preliminary data.</text>
</comment>